<dbReference type="PANTHER" id="PTHR35841">
    <property type="entry name" value="PHOSPHONATES-BINDING PERIPLASMIC PROTEIN"/>
    <property type="match status" value="1"/>
</dbReference>
<dbReference type="PANTHER" id="PTHR35841:SF1">
    <property type="entry name" value="PHOSPHONATES-BINDING PERIPLASMIC PROTEIN"/>
    <property type="match status" value="1"/>
</dbReference>
<dbReference type="AlphaFoldDB" id="A0A934NC36"/>
<sequence length="263" mass="28971">MIRRFIGARTLSLTAEAHHCRTRQLLFASYLAPSIRPLYEFVAEACGASRLVDGGDWRDLAAGQIDVAFVCSPPLIWLSGAVEAIAAPVLRDARFRRRPLYCSDVVVARDASHSSFGDLRGARWAYNEPSSWSGYWVTLAQIGNWSYFGEVVAAGYHQRALRMVAAGKVDGAAIDCQVLAVELREHPELAEQVRIVDSLGPVPIQPVVVRADLNPEVKGRLQRRLFGLGGAVLERFFVERFVPAPDYSWVGAVVASRAPDPNR</sequence>
<keyword evidence="2" id="KW-1185">Reference proteome</keyword>
<dbReference type="RefSeq" id="WP_338205818.1">
    <property type="nucleotide sequence ID" value="NZ_JAEKNR010000250.1"/>
</dbReference>
<dbReference type="Pfam" id="PF12974">
    <property type="entry name" value="Phosphonate-bd"/>
    <property type="match status" value="1"/>
</dbReference>
<name>A0A934NC36_9BACT</name>
<reference evidence="1" key="1">
    <citation type="submission" date="2020-10" db="EMBL/GenBank/DDBJ databases">
        <title>Ca. Dormibacterota MAGs.</title>
        <authorList>
            <person name="Montgomery K."/>
        </authorList>
    </citation>
    <scope>NUCLEOTIDE SEQUENCE [LARGE SCALE GENOMIC DNA]</scope>
    <source>
        <strain evidence="1">SC8812_S17_10</strain>
    </source>
</reference>
<organism evidence="1 2">
    <name type="scientific">Candidatus Nephthysia bennettiae</name>
    <dbReference type="NCBI Taxonomy" id="3127016"/>
    <lineage>
        <taxon>Bacteria</taxon>
        <taxon>Bacillati</taxon>
        <taxon>Candidatus Dormiibacterota</taxon>
        <taxon>Candidatus Dormibacteria</taxon>
        <taxon>Candidatus Dormibacterales</taxon>
        <taxon>Candidatus Dormibacteraceae</taxon>
        <taxon>Candidatus Nephthysia</taxon>
    </lineage>
</organism>
<evidence type="ECO:0000313" key="2">
    <source>
        <dbReference type="Proteomes" id="UP000612893"/>
    </source>
</evidence>
<proteinExistence type="predicted"/>
<gene>
    <name evidence="1" type="ORF">JF922_26165</name>
</gene>
<dbReference type="Gene3D" id="3.40.190.10">
    <property type="entry name" value="Periplasmic binding protein-like II"/>
    <property type="match status" value="1"/>
</dbReference>
<dbReference type="Proteomes" id="UP000612893">
    <property type="component" value="Unassembled WGS sequence"/>
</dbReference>
<dbReference type="EMBL" id="JAEKNR010000250">
    <property type="protein sequence ID" value="MBJ7601549.1"/>
    <property type="molecule type" value="Genomic_DNA"/>
</dbReference>
<evidence type="ECO:0000313" key="1">
    <source>
        <dbReference type="EMBL" id="MBJ7601549.1"/>
    </source>
</evidence>
<accession>A0A934NC36</accession>
<dbReference type="SUPFAM" id="SSF53850">
    <property type="entry name" value="Periplasmic binding protein-like II"/>
    <property type="match status" value="1"/>
</dbReference>
<protein>
    <submittedName>
        <fullName evidence="1">PhnD/SsuA/transferrin family substrate-binding protein</fullName>
    </submittedName>
</protein>
<comment type="caution">
    <text evidence="1">The sequence shown here is derived from an EMBL/GenBank/DDBJ whole genome shotgun (WGS) entry which is preliminary data.</text>
</comment>